<protein>
    <submittedName>
        <fullName evidence="7">Peptidase S9</fullName>
    </submittedName>
</protein>
<dbReference type="PRINTS" id="PR00862">
    <property type="entry name" value="PROLIGOPTASE"/>
</dbReference>
<dbReference type="Proteomes" id="UP000051643">
    <property type="component" value="Unassembled WGS sequence"/>
</dbReference>
<gene>
    <name evidence="7" type="ORF">APR42_12945</name>
</gene>
<organism evidence="7 8">
    <name type="scientific">Salegentibacter mishustinae</name>
    <dbReference type="NCBI Taxonomy" id="270918"/>
    <lineage>
        <taxon>Bacteria</taxon>
        <taxon>Pseudomonadati</taxon>
        <taxon>Bacteroidota</taxon>
        <taxon>Flavobacteriia</taxon>
        <taxon>Flavobacteriales</taxon>
        <taxon>Flavobacteriaceae</taxon>
        <taxon>Salegentibacter</taxon>
    </lineage>
</organism>
<dbReference type="InterPro" id="IPR002470">
    <property type="entry name" value="Peptidase_S9A"/>
</dbReference>
<dbReference type="RefSeq" id="WP_057480700.1">
    <property type="nucleotide sequence ID" value="NZ_BMWR01000006.1"/>
</dbReference>
<dbReference type="Pfam" id="PF00326">
    <property type="entry name" value="Peptidase_S9"/>
    <property type="match status" value="1"/>
</dbReference>
<reference evidence="7" key="1">
    <citation type="submission" date="2015-10" db="EMBL/GenBank/DDBJ databases">
        <title>Draft genome sequence of Salegentibacter mishustinae KCTC 12263.</title>
        <authorList>
            <person name="Lin W."/>
            <person name="Zheng Q."/>
        </authorList>
    </citation>
    <scope>NUCLEOTIDE SEQUENCE [LARGE SCALE GENOMIC DNA]</scope>
    <source>
        <strain evidence="7">KCTC 12263</strain>
    </source>
</reference>
<evidence type="ECO:0000259" key="5">
    <source>
        <dbReference type="Pfam" id="PF00326"/>
    </source>
</evidence>
<evidence type="ECO:0000256" key="1">
    <source>
        <dbReference type="ARBA" id="ARBA00022670"/>
    </source>
</evidence>
<feature type="domain" description="Peptidase S9A N-terminal" evidence="6">
    <location>
        <begin position="79"/>
        <end position="348"/>
    </location>
</feature>
<proteinExistence type="predicted"/>
<dbReference type="PANTHER" id="PTHR42776:SF27">
    <property type="entry name" value="DIPEPTIDYL PEPTIDASE FAMILY MEMBER 6"/>
    <property type="match status" value="1"/>
</dbReference>
<comment type="caution">
    <text evidence="7">The sequence shown here is derived from an EMBL/GenBank/DDBJ whole genome shotgun (WGS) entry which is preliminary data.</text>
</comment>
<evidence type="ECO:0000256" key="3">
    <source>
        <dbReference type="ARBA" id="ARBA00022825"/>
    </source>
</evidence>
<dbReference type="Gene3D" id="2.120.10.30">
    <property type="entry name" value="TolB, C-terminal domain"/>
    <property type="match status" value="1"/>
</dbReference>
<keyword evidence="3" id="KW-0720">Serine protease</keyword>
<dbReference type="EMBL" id="LKTP01000002">
    <property type="protein sequence ID" value="KRG30092.1"/>
    <property type="molecule type" value="Genomic_DNA"/>
</dbReference>
<keyword evidence="8" id="KW-1185">Reference proteome</keyword>
<sequence>MKLLIYLLAFVSLPLLAQEAIQPKDYTIEQFYENTRIAGGYFSPDEDKLLVSSDKSGIFNLFEIDISNAEMQQITNSKEDSYFAIDYVPNSENMLYSADKGGNEINHIYLLEENGNSTDLTPGENEKAQFAGWNKDKSGFYYISNKRNPQFFDLYEMDMQSLESEMIYKNEENLTVEDISHHGQLLALSKSITTSENKLFLYNLQTKEMTELSAKAAQYSASGFDKNDEHFYYITNAGREFKSLIEYNLKTKKSNNLFETNWDVMYSYLSENDKYRVIGINEDGKNSLIINNTQTGEEVDLPDMQNEDIVAVNISDSEELMRLTIGTAKAPNNLYVYDFSSGDLKKLTNTLNPEIDAEDLVSAEVVRYESFDGLEIPAIYYKPHQASENNKVPALVWVHGGPGGQSRVGYSALIQYLVNQGYAILAVNNRGSSGYGKTFFRMDDKKHGDEDLKDCIWGRKWLQDQEYIDADKIGIIGGSYGGYMTMAAMTFTPDEFEAGVNIFGVTNWLRTLKSIPPYWEAFREALYEEMGDPVKDSIALYNKSPLFHADQVKNPVMVLQGANDPRVLQVESDEIVAALKENDVPVEYIVFEDEGHGFIKKENEIKAYRQIREFLDKYLKEEE</sequence>
<dbReference type="InterPro" id="IPR011042">
    <property type="entry name" value="6-blade_b-propeller_TolB-like"/>
</dbReference>
<dbReference type="PANTHER" id="PTHR42776">
    <property type="entry name" value="SERINE PEPTIDASE S9 FAMILY MEMBER"/>
    <property type="match status" value="1"/>
</dbReference>
<dbReference type="Pfam" id="PF02897">
    <property type="entry name" value="Peptidase_S9_N"/>
    <property type="match status" value="1"/>
</dbReference>
<accession>A0A0Q9ZAQ2</accession>
<feature type="domain" description="Peptidase S9 prolyl oligopeptidase catalytic" evidence="5">
    <location>
        <begin position="411"/>
        <end position="621"/>
    </location>
</feature>
<dbReference type="AlphaFoldDB" id="A0A0Q9ZAQ2"/>
<evidence type="ECO:0000256" key="4">
    <source>
        <dbReference type="SAM" id="SignalP"/>
    </source>
</evidence>
<dbReference type="GO" id="GO:0006508">
    <property type="term" value="P:proteolysis"/>
    <property type="evidence" value="ECO:0007669"/>
    <property type="project" value="UniProtKB-KW"/>
</dbReference>
<name>A0A0Q9ZAQ2_9FLAO</name>
<evidence type="ECO:0000313" key="8">
    <source>
        <dbReference type="Proteomes" id="UP000051643"/>
    </source>
</evidence>
<dbReference type="InterPro" id="IPR029058">
    <property type="entry name" value="AB_hydrolase_fold"/>
</dbReference>
<feature type="signal peptide" evidence="4">
    <location>
        <begin position="1"/>
        <end position="17"/>
    </location>
</feature>
<keyword evidence="2" id="KW-0378">Hydrolase</keyword>
<dbReference type="GO" id="GO:0004252">
    <property type="term" value="F:serine-type endopeptidase activity"/>
    <property type="evidence" value="ECO:0007669"/>
    <property type="project" value="InterPro"/>
</dbReference>
<dbReference type="InterPro" id="IPR001375">
    <property type="entry name" value="Peptidase_S9_cat"/>
</dbReference>
<dbReference type="InterPro" id="IPR023302">
    <property type="entry name" value="Pept_S9A_N"/>
</dbReference>
<evidence type="ECO:0000256" key="2">
    <source>
        <dbReference type="ARBA" id="ARBA00022801"/>
    </source>
</evidence>
<keyword evidence="4" id="KW-0732">Signal</keyword>
<evidence type="ECO:0000313" key="7">
    <source>
        <dbReference type="EMBL" id="KRG30092.1"/>
    </source>
</evidence>
<evidence type="ECO:0000259" key="6">
    <source>
        <dbReference type="Pfam" id="PF02897"/>
    </source>
</evidence>
<dbReference type="OrthoDB" id="108903at2"/>
<dbReference type="SUPFAM" id="SSF82171">
    <property type="entry name" value="DPP6 N-terminal domain-like"/>
    <property type="match status" value="1"/>
</dbReference>
<dbReference type="STRING" id="270918.APR42_12945"/>
<dbReference type="SUPFAM" id="SSF53474">
    <property type="entry name" value="alpha/beta-Hydrolases"/>
    <property type="match status" value="1"/>
</dbReference>
<feature type="chain" id="PRO_5006389254" evidence="4">
    <location>
        <begin position="18"/>
        <end position="623"/>
    </location>
</feature>
<keyword evidence="1" id="KW-0645">Protease</keyword>
<dbReference type="Gene3D" id="3.40.50.1820">
    <property type="entry name" value="alpha/beta hydrolase"/>
    <property type="match status" value="1"/>
</dbReference>